<keyword evidence="4 8" id="KW-1015">Disulfide bond</keyword>
<dbReference type="InterPro" id="IPR000323">
    <property type="entry name" value="Cu2_ascorb_mOase_N"/>
</dbReference>
<evidence type="ECO:0000256" key="3">
    <source>
        <dbReference type="ARBA" id="ARBA00022729"/>
    </source>
</evidence>
<evidence type="ECO:0000259" key="11">
    <source>
        <dbReference type="Pfam" id="PF01082"/>
    </source>
</evidence>
<feature type="disulfide bond" evidence="8">
    <location>
        <begin position="193"/>
        <end position="304"/>
    </location>
</feature>
<keyword evidence="9" id="KW-1133">Transmembrane helix</keyword>
<feature type="binding site" evidence="7">
    <location>
        <position position="279"/>
    </location>
    <ligand>
        <name>Cu(2+)</name>
        <dbReference type="ChEBI" id="CHEBI:29036"/>
        <label>1</label>
        <note>catalytic</note>
    </ligand>
</feature>
<keyword evidence="9" id="KW-0472">Membrane</keyword>
<feature type="chain" id="PRO_5035598210" description="peptidylglycine monooxygenase" evidence="10">
    <location>
        <begin position="24"/>
        <end position="420"/>
    </location>
</feature>
<dbReference type="PANTHER" id="PTHR10680">
    <property type="entry name" value="PEPTIDYL-GLYCINE ALPHA-AMIDATING MONOOXYGENASE"/>
    <property type="match status" value="1"/>
</dbReference>
<evidence type="ECO:0000256" key="5">
    <source>
        <dbReference type="ARBA" id="ARBA00023180"/>
    </source>
</evidence>
<dbReference type="PRINTS" id="PR00790">
    <property type="entry name" value="PAMONOXGNASE"/>
</dbReference>
<dbReference type="EMBL" id="CAJOAZ010004452">
    <property type="protein sequence ID" value="CAF4059925.1"/>
    <property type="molecule type" value="Genomic_DNA"/>
</dbReference>
<evidence type="ECO:0000256" key="2">
    <source>
        <dbReference type="ARBA" id="ARBA00022723"/>
    </source>
</evidence>
<evidence type="ECO:0000313" key="14">
    <source>
        <dbReference type="EMBL" id="CAF4059925.1"/>
    </source>
</evidence>
<dbReference type="GO" id="GO:0005507">
    <property type="term" value="F:copper ion binding"/>
    <property type="evidence" value="ECO:0007669"/>
    <property type="project" value="InterPro"/>
</dbReference>
<dbReference type="InterPro" id="IPR014784">
    <property type="entry name" value="Cu2_ascorb_mOase-like_C"/>
</dbReference>
<evidence type="ECO:0000256" key="4">
    <source>
        <dbReference type="ARBA" id="ARBA00023157"/>
    </source>
</evidence>
<feature type="domain" description="Copper type II ascorbate-dependent monooxygenase C-terminal" evidence="12">
    <location>
        <begin position="167"/>
        <end position="290"/>
    </location>
</feature>
<dbReference type="EMBL" id="CAJNOG010000043">
    <property type="protein sequence ID" value="CAF0828802.1"/>
    <property type="molecule type" value="Genomic_DNA"/>
</dbReference>
<name>A0A813UL86_9BILA</name>
<dbReference type="InterPro" id="IPR008977">
    <property type="entry name" value="PHM/PNGase_F_dom_sf"/>
</dbReference>
<evidence type="ECO:0000256" key="10">
    <source>
        <dbReference type="SAM" id="SignalP"/>
    </source>
</evidence>
<dbReference type="Pfam" id="PF01082">
    <property type="entry name" value="Cu2_monooxygen"/>
    <property type="match status" value="1"/>
</dbReference>
<feature type="binding site" evidence="7">
    <location>
        <position position="79"/>
    </location>
    <ligand>
        <name>Cu(2+)</name>
        <dbReference type="ChEBI" id="CHEBI:29036"/>
        <label>1</label>
        <note>catalytic</note>
    </ligand>
</feature>
<dbReference type="Gene3D" id="2.60.120.310">
    <property type="entry name" value="Copper type II, ascorbate-dependent monooxygenase, N-terminal domain"/>
    <property type="match status" value="1"/>
</dbReference>
<feature type="disulfide bond" evidence="8">
    <location>
        <begin position="259"/>
        <end position="280"/>
    </location>
</feature>
<dbReference type="GO" id="GO:0006518">
    <property type="term" value="P:peptide metabolic process"/>
    <property type="evidence" value="ECO:0007669"/>
    <property type="project" value="InterPro"/>
</dbReference>
<accession>A0A813UL86</accession>
<evidence type="ECO:0000256" key="9">
    <source>
        <dbReference type="SAM" id="Phobius"/>
    </source>
</evidence>
<feature type="disulfide bond" evidence="8">
    <location>
        <begin position="86"/>
        <end position="102"/>
    </location>
</feature>
<dbReference type="AlphaFoldDB" id="A0A813UL86"/>
<keyword evidence="9" id="KW-0812">Transmembrane</keyword>
<dbReference type="Pfam" id="PF03712">
    <property type="entry name" value="Cu2_monoox_C"/>
    <property type="match status" value="1"/>
</dbReference>
<dbReference type="Proteomes" id="UP000663844">
    <property type="component" value="Unassembled WGS sequence"/>
</dbReference>
<gene>
    <name evidence="13" type="ORF">JYZ213_LOCUS6718</name>
    <name evidence="14" type="ORF">OXD698_LOCUS33058</name>
</gene>
<dbReference type="InterPro" id="IPR000720">
    <property type="entry name" value="PHM/PAL"/>
</dbReference>
<comment type="caution">
    <text evidence="13">The sequence shown here is derived from an EMBL/GenBank/DDBJ whole genome shotgun (WGS) entry which is preliminary data.</text>
</comment>
<dbReference type="InterPro" id="IPR024548">
    <property type="entry name" value="Cu2_monoox_C"/>
</dbReference>
<evidence type="ECO:0000256" key="6">
    <source>
        <dbReference type="ARBA" id="ARBA00048431"/>
    </source>
</evidence>
<protein>
    <recommendedName>
        <fullName evidence="1">peptidylglycine monooxygenase</fullName>
        <ecNumber evidence="1">1.14.17.3</ecNumber>
    </recommendedName>
</protein>
<feature type="binding site" evidence="7">
    <location>
        <position position="210"/>
    </location>
    <ligand>
        <name>Cu(2+)</name>
        <dbReference type="ChEBI" id="CHEBI:29036"/>
        <label>1</label>
        <note>catalytic</note>
    </ligand>
</feature>
<feature type="signal peptide" evidence="10">
    <location>
        <begin position="1"/>
        <end position="23"/>
    </location>
</feature>
<feature type="binding site" evidence="7">
    <location>
        <position position="143"/>
    </location>
    <ligand>
        <name>Cu(2+)</name>
        <dbReference type="ChEBI" id="CHEBI:29036"/>
        <label>1</label>
        <note>catalytic</note>
    </ligand>
</feature>
<keyword evidence="2 7" id="KW-0479">Metal-binding</keyword>
<keyword evidence="5" id="KW-0325">Glycoprotein</keyword>
<feature type="binding site" evidence="7">
    <location>
        <position position="208"/>
    </location>
    <ligand>
        <name>Cu(2+)</name>
        <dbReference type="ChEBI" id="CHEBI:29036"/>
        <label>1</label>
        <note>catalytic</note>
    </ligand>
</feature>
<feature type="transmembrane region" description="Helical" evidence="9">
    <location>
        <begin position="363"/>
        <end position="384"/>
    </location>
</feature>
<dbReference type="GO" id="GO:0016020">
    <property type="term" value="C:membrane"/>
    <property type="evidence" value="ECO:0007669"/>
    <property type="project" value="InterPro"/>
</dbReference>
<comment type="cofactor">
    <cofactor evidence="7">
        <name>Cu(2+)</name>
        <dbReference type="ChEBI" id="CHEBI:29036"/>
    </cofactor>
    <text evidence="7">Binds 2 Cu(2+) ions per subunit.</text>
</comment>
<keyword evidence="3 10" id="KW-0732">Signal</keyword>
<organism evidence="13 15">
    <name type="scientific">Adineta steineri</name>
    <dbReference type="NCBI Taxonomy" id="433720"/>
    <lineage>
        <taxon>Eukaryota</taxon>
        <taxon>Metazoa</taxon>
        <taxon>Spiralia</taxon>
        <taxon>Gnathifera</taxon>
        <taxon>Rotifera</taxon>
        <taxon>Eurotatoria</taxon>
        <taxon>Bdelloidea</taxon>
        <taxon>Adinetida</taxon>
        <taxon>Adinetidae</taxon>
        <taxon>Adineta</taxon>
    </lineage>
</organism>
<sequence>MNRSHIEFLMVFILVIIVKLNNSISNNIVNKNEIFLVNITMNNYETTKEDEYVSIQYKLSDEELLIVGFIPLINMRNAHHMLTYICEQPAEKKLFWSGNTICNGEQTIIHGWSKNAPPFILPKDVGFAVGRNTPYKYIVVNIHYFSLLKNDYSGNQLILTHKSRKSHAGVILSGTNQIYLKENTQTIRTPFSCQYKGPTISIFAASVHTHQWGRVNSLYRVHDYEISLIIKMNPQNPQSFYRLLLPVEIKNNDYIIGQCVYDNNLDKTIHIGETRNDEMCNIYAMYSYNLSQKSINNPPPFPLCWDNAVSQMANLIPEDSIIPPLKLNYINQTIDDEQYISHVKHSMNSSRDLPIKIFNQQNYFIIIITILISFLILLIIGRCMGNLQYFSYMRHDDIINRRKGFQILKQSSDQENDLLD</sequence>
<comment type="catalytic activity">
    <reaction evidence="6">
        <text>a [peptide]-C-terminal glycine + 2 L-ascorbate + O2 = a [peptide]-C-terminal (2S)-2-hydroxyglycine + 2 monodehydro-L-ascorbate radical + H2O</text>
        <dbReference type="Rhea" id="RHEA:21452"/>
        <dbReference type="Rhea" id="RHEA-COMP:13486"/>
        <dbReference type="Rhea" id="RHEA-COMP:15321"/>
        <dbReference type="ChEBI" id="CHEBI:15377"/>
        <dbReference type="ChEBI" id="CHEBI:15379"/>
        <dbReference type="ChEBI" id="CHEBI:38290"/>
        <dbReference type="ChEBI" id="CHEBI:59513"/>
        <dbReference type="ChEBI" id="CHEBI:137000"/>
        <dbReference type="ChEBI" id="CHEBI:142768"/>
        <dbReference type="EC" id="1.14.17.3"/>
    </reaction>
</comment>
<evidence type="ECO:0000256" key="8">
    <source>
        <dbReference type="PIRSR" id="PIRSR600720-3"/>
    </source>
</evidence>
<dbReference type="Gene3D" id="2.60.120.230">
    <property type="match status" value="1"/>
</dbReference>
<feature type="domain" description="Copper type II ascorbate-dependent monooxygenase N-terminal" evidence="11">
    <location>
        <begin position="38"/>
        <end position="145"/>
    </location>
</feature>
<dbReference type="SUPFAM" id="SSF49742">
    <property type="entry name" value="PHM/PNGase F"/>
    <property type="match status" value="2"/>
</dbReference>
<dbReference type="InterPro" id="IPR036939">
    <property type="entry name" value="Cu2_ascorb_mOase_N_sf"/>
</dbReference>
<evidence type="ECO:0000256" key="7">
    <source>
        <dbReference type="PIRSR" id="PIRSR600720-2"/>
    </source>
</evidence>
<dbReference type="PANTHER" id="PTHR10680:SF14">
    <property type="entry name" value="PEPTIDYL-GLYCINE ALPHA-AMIDATING MONOOXYGENASE"/>
    <property type="match status" value="1"/>
</dbReference>
<evidence type="ECO:0000259" key="12">
    <source>
        <dbReference type="Pfam" id="PF03712"/>
    </source>
</evidence>
<dbReference type="GO" id="GO:0004504">
    <property type="term" value="F:peptidylglycine monooxygenase activity"/>
    <property type="evidence" value="ECO:0007669"/>
    <property type="project" value="UniProtKB-EC"/>
</dbReference>
<keyword evidence="7" id="KW-0186">Copper</keyword>
<evidence type="ECO:0000313" key="13">
    <source>
        <dbReference type="EMBL" id="CAF0828802.1"/>
    </source>
</evidence>
<evidence type="ECO:0000313" key="15">
    <source>
        <dbReference type="Proteomes" id="UP000663845"/>
    </source>
</evidence>
<reference evidence="13" key="1">
    <citation type="submission" date="2021-02" db="EMBL/GenBank/DDBJ databases">
        <authorList>
            <person name="Nowell W R."/>
        </authorList>
    </citation>
    <scope>NUCLEOTIDE SEQUENCE</scope>
</reference>
<proteinExistence type="predicted"/>
<evidence type="ECO:0000256" key="1">
    <source>
        <dbReference type="ARBA" id="ARBA00012689"/>
    </source>
</evidence>
<feature type="binding site" evidence="7">
    <location>
        <position position="80"/>
    </location>
    <ligand>
        <name>Cu(2+)</name>
        <dbReference type="ChEBI" id="CHEBI:29036"/>
        <label>1</label>
        <note>catalytic</note>
    </ligand>
</feature>
<dbReference type="EC" id="1.14.17.3" evidence="1"/>
<dbReference type="Proteomes" id="UP000663845">
    <property type="component" value="Unassembled WGS sequence"/>
</dbReference>